<feature type="domain" description="Nanos-type" evidence="10">
    <location>
        <begin position="234"/>
        <end position="289"/>
    </location>
</feature>
<dbReference type="RefSeq" id="XP_022668294.1">
    <property type="nucleotide sequence ID" value="XM_022812559.1"/>
</dbReference>
<dbReference type="Proteomes" id="UP000594260">
    <property type="component" value="Unplaced"/>
</dbReference>
<feature type="region of interest" description="Disordered" evidence="9">
    <location>
        <begin position="173"/>
        <end position="212"/>
    </location>
</feature>
<evidence type="ECO:0000256" key="7">
    <source>
        <dbReference type="ARBA" id="ARBA00022884"/>
    </source>
</evidence>
<dbReference type="Gene3D" id="4.10.60.30">
    <property type="entry name" value="Nanos, RNA-binding domain"/>
    <property type="match status" value="1"/>
</dbReference>
<keyword evidence="4 8" id="KW-0863">Zinc-finger</keyword>
<evidence type="ECO:0000256" key="1">
    <source>
        <dbReference type="ARBA" id="ARBA00004496"/>
    </source>
</evidence>
<evidence type="ECO:0000256" key="6">
    <source>
        <dbReference type="ARBA" id="ARBA00022845"/>
    </source>
</evidence>
<dbReference type="OrthoDB" id="10010129at2759"/>
<feature type="compositionally biased region" description="Polar residues" evidence="9">
    <location>
        <begin position="173"/>
        <end position="187"/>
    </location>
</feature>
<dbReference type="InterPro" id="IPR008705">
    <property type="entry name" value="Nanos/Xcar2"/>
</dbReference>
<evidence type="ECO:0000256" key="3">
    <source>
        <dbReference type="ARBA" id="ARBA00022723"/>
    </source>
</evidence>
<evidence type="ECO:0000256" key="2">
    <source>
        <dbReference type="ARBA" id="ARBA00022490"/>
    </source>
</evidence>
<evidence type="ECO:0000256" key="5">
    <source>
        <dbReference type="ARBA" id="ARBA00022833"/>
    </source>
</evidence>
<dbReference type="GO" id="GO:0006417">
    <property type="term" value="P:regulation of translation"/>
    <property type="evidence" value="ECO:0007669"/>
    <property type="project" value="UniProtKB-UniRule"/>
</dbReference>
<evidence type="ECO:0000313" key="12">
    <source>
        <dbReference type="Proteomes" id="UP000594260"/>
    </source>
</evidence>
<name>A0A7M7KKK6_VARDE</name>
<dbReference type="EnsemblMetazoa" id="XM_022812562">
    <property type="protein sequence ID" value="XP_022668297"/>
    <property type="gene ID" value="LOC111253322"/>
</dbReference>
<dbReference type="EnsemblMetazoa" id="XM_022812559">
    <property type="protein sequence ID" value="XP_022668294"/>
    <property type="gene ID" value="LOC111253322"/>
</dbReference>
<organism evidence="11 12">
    <name type="scientific">Varroa destructor</name>
    <name type="common">Honeybee mite</name>
    <dbReference type="NCBI Taxonomy" id="109461"/>
    <lineage>
        <taxon>Eukaryota</taxon>
        <taxon>Metazoa</taxon>
        <taxon>Ecdysozoa</taxon>
        <taxon>Arthropoda</taxon>
        <taxon>Chelicerata</taxon>
        <taxon>Arachnida</taxon>
        <taxon>Acari</taxon>
        <taxon>Parasitiformes</taxon>
        <taxon>Mesostigmata</taxon>
        <taxon>Gamasina</taxon>
        <taxon>Dermanyssoidea</taxon>
        <taxon>Varroidae</taxon>
        <taxon>Varroa</taxon>
    </lineage>
</organism>
<keyword evidence="5" id="KW-0862">Zinc</keyword>
<dbReference type="GeneID" id="111253322"/>
<dbReference type="GO" id="GO:0008270">
    <property type="term" value="F:zinc ion binding"/>
    <property type="evidence" value="ECO:0007669"/>
    <property type="project" value="UniProtKB-KW"/>
</dbReference>
<dbReference type="EnsemblMetazoa" id="XM_022812561">
    <property type="protein sequence ID" value="XP_022668296"/>
    <property type="gene ID" value="LOC111253322"/>
</dbReference>
<protein>
    <recommendedName>
        <fullName evidence="10">Nanos-type domain-containing protein</fullName>
    </recommendedName>
</protein>
<dbReference type="EnsemblMetazoa" id="XM_022812560">
    <property type="protein sequence ID" value="XP_022668295"/>
    <property type="gene ID" value="LOC111253322"/>
</dbReference>
<evidence type="ECO:0000259" key="10">
    <source>
        <dbReference type="PROSITE" id="PS51522"/>
    </source>
</evidence>
<evidence type="ECO:0000256" key="8">
    <source>
        <dbReference type="PROSITE-ProRule" id="PRU00855"/>
    </source>
</evidence>
<dbReference type="RefSeq" id="XP_022668297.1">
    <property type="nucleotide sequence ID" value="XM_022812562.1"/>
</dbReference>
<dbReference type="PANTHER" id="PTHR12887">
    <property type="entry name" value="NANOS PROTEIN"/>
    <property type="match status" value="1"/>
</dbReference>
<keyword evidence="12" id="KW-1185">Reference proteome</keyword>
<dbReference type="KEGG" id="vde:111253322"/>
<dbReference type="InterPro" id="IPR024161">
    <property type="entry name" value="Znf_nanos-typ"/>
</dbReference>
<dbReference type="GO" id="GO:0005737">
    <property type="term" value="C:cytoplasm"/>
    <property type="evidence" value="ECO:0007669"/>
    <property type="project" value="UniProtKB-SubCell"/>
</dbReference>
<accession>A0A7M7KKK6</accession>
<proteinExistence type="inferred from homology"/>
<dbReference type="InterPro" id="IPR038129">
    <property type="entry name" value="Nanos_sf"/>
</dbReference>
<dbReference type="PROSITE" id="PS51522">
    <property type="entry name" value="ZF_NANOS"/>
    <property type="match status" value="1"/>
</dbReference>
<dbReference type="RefSeq" id="XP_022668296.1">
    <property type="nucleotide sequence ID" value="XM_022812561.1"/>
</dbReference>
<dbReference type="InParanoid" id="A0A7M7KKK6"/>
<reference evidence="11" key="1">
    <citation type="submission" date="2021-01" db="UniProtKB">
        <authorList>
            <consortium name="EnsemblMetazoa"/>
        </authorList>
    </citation>
    <scope>IDENTIFICATION</scope>
</reference>
<keyword evidence="7 8" id="KW-0694">RNA-binding</keyword>
<dbReference type="Pfam" id="PF05741">
    <property type="entry name" value="zf-nanos"/>
    <property type="match status" value="1"/>
</dbReference>
<feature type="region of interest" description="Disordered" evidence="9">
    <location>
        <begin position="288"/>
        <end position="320"/>
    </location>
</feature>
<dbReference type="GO" id="GO:0003723">
    <property type="term" value="F:RNA binding"/>
    <property type="evidence" value="ECO:0007669"/>
    <property type="project" value="UniProtKB-UniRule"/>
</dbReference>
<dbReference type="RefSeq" id="XP_022668295.1">
    <property type="nucleotide sequence ID" value="XM_022812560.1"/>
</dbReference>
<comment type="similarity">
    <text evidence="8">Belongs to the nanos family.</text>
</comment>
<keyword evidence="2" id="KW-0963">Cytoplasm</keyword>
<evidence type="ECO:0000256" key="9">
    <source>
        <dbReference type="SAM" id="MobiDB-lite"/>
    </source>
</evidence>
<sequence>MKTHPQQYEDQHAPSKLLNLSLETCGKSSIPLDKEKALVDYQQETNGGVSTQISFPPAHVIGPTESIREPSVNYCQQIYPAVPPLHCFTQQSLYSVSGHSIPASAAAGFTTGQLMYGAQPLVYMQLPMCQTGLIPMSHQMMPTDVACTSGEPVDFCQQAHQCLQMQSATSQKAAHQTQVDQQSGNRTESVRQHPVPAGPEGGENGSSTSTNVRGLDVPAIYQTSNRQRVVVWNYCQFCQNNREPEDVYRSHTLRDLSGRVVCPVLRSYNCPICNNGGGDKAHTKSYCPQLRNRNPRNSRRHSSCGGGSSSSSSSINHQHV</sequence>
<keyword evidence="6 8" id="KW-0810">Translation regulation</keyword>
<comment type="subcellular location">
    <subcellularLocation>
        <location evidence="1">Cytoplasm</location>
    </subcellularLocation>
</comment>
<dbReference type="AlphaFoldDB" id="A0A7M7KKK6"/>
<feature type="compositionally biased region" description="Basic residues" evidence="9">
    <location>
        <begin position="293"/>
        <end position="302"/>
    </location>
</feature>
<evidence type="ECO:0000313" key="11">
    <source>
        <dbReference type="EnsemblMetazoa" id="XP_022668294"/>
    </source>
</evidence>
<evidence type="ECO:0000256" key="4">
    <source>
        <dbReference type="ARBA" id="ARBA00022771"/>
    </source>
</evidence>
<keyword evidence="3" id="KW-0479">Metal-binding</keyword>